<dbReference type="PANTHER" id="PTHR33067:SF31">
    <property type="entry name" value="RNA-DIRECTED DNA POLYMERASE"/>
    <property type="match status" value="1"/>
</dbReference>
<dbReference type="PANTHER" id="PTHR33067">
    <property type="entry name" value="RNA-DIRECTED DNA POLYMERASE-RELATED"/>
    <property type="match status" value="1"/>
</dbReference>
<evidence type="ECO:0008006" key="4">
    <source>
        <dbReference type="Google" id="ProtNLM"/>
    </source>
</evidence>
<feature type="compositionally biased region" description="Basic and acidic residues" evidence="1">
    <location>
        <begin position="206"/>
        <end position="216"/>
    </location>
</feature>
<feature type="region of interest" description="Disordered" evidence="1">
    <location>
        <begin position="507"/>
        <end position="547"/>
    </location>
</feature>
<feature type="compositionally biased region" description="Basic and acidic residues" evidence="1">
    <location>
        <begin position="507"/>
        <end position="533"/>
    </location>
</feature>
<dbReference type="InterPro" id="IPR021109">
    <property type="entry name" value="Peptidase_aspartic_dom_sf"/>
</dbReference>
<evidence type="ECO:0000256" key="1">
    <source>
        <dbReference type="SAM" id="MobiDB-lite"/>
    </source>
</evidence>
<dbReference type="Proteomes" id="UP000289738">
    <property type="component" value="Chromosome B02"/>
</dbReference>
<proteinExistence type="predicted"/>
<feature type="region of interest" description="Disordered" evidence="1">
    <location>
        <begin position="172"/>
        <end position="191"/>
    </location>
</feature>
<gene>
    <name evidence="2" type="ORF">Ahy_B02g059262</name>
</gene>
<accession>A0A445AGD2</accession>
<protein>
    <recommendedName>
        <fullName evidence="4">Aspartic peptidase DDI1-type domain-containing protein</fullName>
    </recommendedName>
</protein>
<dbReference type="Pfam" id="PF13650">
    <property type="entry name" value="Asp_protease_2"/>
    <property type="match status" value="1"/>
</dbReference>
<feature type="region of interest" description="Disordered" evidence="1">
    <location>
        <begin position="1"/>
        <end position="121"/>
    </location>
</feature>
<feature type="compositionally biased region" description="Basic and acidic residues" evidence="1">
    <location>
        <begin position="225"/>
        <end position="236"/>
    </location>
</feature>
<sequence>MERNQVAAITTSSTTQEGVNEEVEDSQEQANYIGNSPRQNHDLYSKTYNPGWRNHPNFGWGNQQDPGLDQRHSNPNNNAAHQHFASRPYQHPHNQPSQHLYQGQNNPPHPSTSNPNLPSFDDRLSRIENLLEGIGKEIQNNKAFKEEVRANFKNQGDTIKRLESQVGYLSEQIPKPTDGFPSDTEKNLRGETKKVRWEDCKIVAISDKETEDKPNKSAEQPGDTSTKKEEKDHQEPEISQQELLRLYAPFPQLLNGAVEKRIYSRFLDLFASLHVNIPFIKTIQQMPAYIKYMKELLPRKSSLKGGQTIVMNKECSALIQPELPTKRKDPGSFHIPYAIGETMFDRALCDLGASINLMPLSLVKRLQINEIMPTDVVIRLADKTQKQAIGVVENVLVKVGKYFLPTDFVILDIEESHTHPIILGRPFLATARALIDVVRGELILRIHDERLSFNVFKLSQEADQENKEPSKDHNEILKEEASTEAQPAHLGKPLVDEQGNKQLSQLKEKLEEPKPPETCEDNNKISLEEEVTKSKGTSKGTKKKVPRRWRNKKIPTEDFSPGDKVISAYFPDIPPDLPTVPSQLPKVFTINRVLSLEHVEIIDTTNGYRSTARGEDLKHYQPP</sequence>
<dbReference type="EMBL" id="SDMP01000012">
    <property type="protein sequence ID" value="RYR25475.1"/>
    <property type="molecule type" value="Genomic_DNA"/>
</dbReference>
<evidence type="ECO:0000313" key="3">
    <source>
        <dbReference type="Proteomes" id="UP000289738"/>
    </source>
</evidence>
<dbReference type="Gene3D" id="2.40.70.10">
    <property type="entry name" value="Acid Proteases"/>
    <property type="match status" value="1"/>
</dbReference>
<reference evidence="2 3" key="1">
    <citation type="submission" date="2019-01" db="EMBL/GenBank/DDBJ databases">
        <title>Sequencing of cultivated peanut Arachis hypogaea provides insights into genome evolution and oil improvement.</title>
        <authorList>
            <person name="Chen X."/>
        </authorList>
    </citation>
    <scope>NUCLEOTIDE SEQUENCE [LARGE SCALE GENOMIC DNA]</scope>
    <source>
        <strain evidence="3">cv. Fuhuasheng</strain>
        <tissue evidence="2">Leaves</tissue>
    </source>
</reference>
<evidence type="ECO:0000313" key="2">
    <source>
        <dbReference type="EMBL" id="RYR25475.1"/>
    </source>
</evidence>
<dbReference type="AlphaFoldDB" id="A0A445AGD2"/>
<dbReference type="CDD" id="cd00303">
    <property type="entry name" value="retropepsin_like"/>
    <property type="match status" value="1"/>
</dbReference>
<organism evidence="2 3">
    <name type="scientific">Arachis hypogaea</name>
    <name type="common">Peanut</name>
    <dbReference type="NCBI Taxonomy" id="3818"/>
    <lineage>
        <taxon>Eukaryota</taxon>
        <taxon>Viridiplantae</taxon>
        <taxon>Streptophyta</taxon>
        <taxon>Embryophyta</taxon>
        <taxon>Tracheophyta</taxon>
        <taxon>Spermatophyta</taxon>
        <taxon>Magnoliopsida</taxon>
        <taxon>eudicotyledons</taxon>
        <taxon>Gunneridae</taxon>
        <taxon>Pentapetalae</taxon>
        <taxon>rosids</taxon>
        <taxon>fabids</taxon>
        <taxon>Fabales</taxon>
        <taxon>Fabaceae</taxon>
        <taxon>Papilionoideae</taxon>
        <taxon>50 kb inversion clade</taxon>
        <taxon>dalbergioids sensu lato</taxon>
        <taxon>Dalbergieae</taxon>
        <taxon>Pterocarpus clade</taxon>
        <taxon>Arachis</taxon>
    </lineage>
</organism>
<comment type="caution">
    <text evidence="2">The sequence shown here is derived from an EMBL/GenBank/DDBJ whole genome shotgun (WGS) entry which is preliminary data.</text>
</comment>
<feature type="region of interest" description="Disordered" evidence="1">
    <location>
        <begin position="206"/>
        <end position="240"/>
    </location>
</feature>
<feature type="compositionally biased region" description="Polar residues" evidence="1">
    <location>
        <begin position="28"/>
        <end position="38"/>
    </location>
</feature>
<feature type="compositionally biased region" description="Polar residues" evidence="1">
    <location>
        <begin position="92"/>
        <end position="104"/>
    </location>
</feature>
<feature type="compositionally biased region" description="Polar residues" evidence="1">
    <location>
        <begin position="7"/>
        <end position="18"/>
    </location>
</feature>
<keyword evidence="3" id="KW-1185">Reference proteome</keyword>
<name>A0A445AGD2_ARAHY</name>